<keyword evidence="1" id="KW-0929">Antimicrobial</keyword>
<evidence type="ECO:0000313" key="3">
    <source>
        <dbReference type="EMBL" id="MBE0348267.1"/>
    </source>
</evidence>
<gene>
    <name evidence="3" type="ORF">PPEP_a4549</name>
</gene>
<evidence type="ECO:0008006" key="5">
    <source>
        <dbReference type="Google" id="ProtNLM"/>
    </source>
</evidence>
<evidence type="ECO:0000256" key="2">
    <source>
        <dbReference type="ARBA" id="ARBA00022638"/>
    </source>
</evidence>
<proteinExistence type="predicted"/>
<accession>A0A8I0MZN8</accession>
<dbReference type="GO" id="GO:0042742">
    <property type="term" value="P:defense response to bacterium"/>
    <property type="evidence" value="ECO:0007669"/>
    <property type="project" value="UniProtKB-KW"/>
</dbReference>
<dbReference type="GO" id="GO:0031640">
    <property type="term" value="P:killing of cells of another organism"/>
    <property type="evidence" value="ECO:0007669"/>
    <property type="project" value="UniProtKB-KW"/>
</dbReference>
<keyword evidence="4" id="KW-1185">Reference proteome</keyword>
<dbReference type="Gene3D" id="1.10.530.40">
    <property type="match status" value="1"/>
</dbReference>
<keyword evidence="2" id="KW-0081">Bacteriolytic enzyme</keyword>
<protein>
    <recommendedName>
        <fullName evidence="5">Lysozyme</fullName>
    </recommendedName>
</protein>
<comment type="caution">
    <text evidence="3">The sequence shown here is derived from an EMBL/GenBank/DDBJ whole genome shotgun (WGS) entry which is preliminary data.</text>
</comment>
<reference evidence="3 4" key="1">
    <citation type="submission" date="2015-06" db="EMBL/GenBank/DDBJ databases">
        <title>Genome sequence of Pseudoalteromonas peptidolytica.</title>
        <authorList>
            <person name="Xie B.-B."/>
            <person name="Rong J.-C."/>
            <person name="Qin Q.-L."/>
            <person name="Zhang Y.-Z."/>
        </authorList>
    </citation>
    <scope>NUCLEOTIDE SEQUENCE [LARGE SCALE GENOMIC DNA]</scope>
    <source>
        <strain evidence="3 4">F12-50-A1</strain>
    </source>
</reference>
<evidence type="ECO:0000313" key="4">
    <source>
        <dbReference type="Proteomes" id="UP000660708"/>
    </source>
</evidence>
<dbReference type="GO" id="GO:0003796">
    <property type="term" value="F:lysozyme activity"/>
    <property type="evidence" value="ECO:0007669"/>
    <property type="project" value="InterPro"/>
</dbReference>
<dbReference type="SUPFAM" id="SSF53955">
    <property type="entry name" value="Lysozyme-like"/>
    <property type="match status" value="1"/>
</dbReference>
<dbReference type="RefSeq" id="WP_147389451.1">
    <property type="nucleotide sequence ID" value="NZ_AQHF01000032.1"/>
</dbReference>
<organism evidence="3 4">
    <name type="scientific">Pseudoalteromonas peptidolytica F12-50-A1</name>
    <dbReference type="NCBI Taxonomy" id="1315280"/>
    <lineage>
        <taxon>Bacteria</taxon>
        <taxon>Pseudomonadati</taxon>
        <taxon>Pseudomonadota</taxon>
        <taxon>Gammaproteobacteria</taxon>
        <taxon>Alteromonadales</taxon>
        <taxon>Pseudoalteromonadaceae</taxon>
        <taxon>Pseudoalteromonas</taxon>
    </lineage>
</organism>
<evidence type="ECO:0000256" key="1">
    <source>
        <dbReference type="ARBA" id="ARBA00022529"/>
    </source>
</evidence>
<dbReference type="Proteomes" id="UP000660708">
    <property type="component" value="Unassembled WGS sequence"/>
</dbReference>
<name>A0A8I0MZN8_9GAMM</name>
<dbReference type="EMBL" id="AQHF01000032">
    <property type="protein sequence ID" value="MBE0348267.1"/>
    <property type="molecule type" value="Genomic_DNA"/>
</dbReference>
<sequence length="149" mass="16856">MLNLIAMIKQQARFAPVPTPCNGKVFIGYECEYDQFDFPEHLRKDFLIEGLTQDEAEELLAINLNETYSRLQAIFPIEALMHAHQMAVIMTAFFYGVGFVGKNKTFYRALLKGDRETAVLCLPPNDHRILDAANMILTGEHSGLSNSIF</sequence>
<dbReference type="InterPro" id="IPR023347">
    <property type="entry name" value="Lysozyme_dom_sf"/>
</dbReference>
<dbReference type="AlphaFoldDB" id="A0A8I0MZN8"/>
<dbReference type="InterPro" id="IPR023346">
    <property type="entry name" value="Lysozyme-like_dom_sf"/>
</dbReference>